<feature type="chain" id="PRO_5009310769" evidence="1">
    <location>
        <begin position="19"/>
        <end position="90"/>
    </location>
</feature>
<evidence type="ECO:0000256" key="1">
    <source>
        <dbReference type="SAM" id="SignalP"/>
    </source>
</evidence>
<reference evidence="3" key="1">
    <citation type="submission" date="2016-11" db="UniProtKB">
        <authorList>
            <consortium name="WormBaseParasite"/>
        </authorList>
    </citation>
    <scope>IDENTIFICATION</scope>
</reference>
<dbReference type="WBParaSite" id="Hba_07795">
    <property type="protein sequence ID" value="Hba_07795"/>
    <property type="gene ID" value="Hba_07795"/>
</dbReference>
<proteinExistence type="predicted"/>
<keyword evidence="1" id="KW-0732">Signal</keyword>
<protein>
    <submittedName>
        <fullName evidence="3">Glycine-rich RNA-binding protein GRP1A-like</fullName>
    </submittedName>
</protein>
<feature type="signal peptide" evidence="1">
    <location>
        <begin position="1"/>
        <end position="18"/>
    </location>
</feature>
<evidence type="ECO:0000313" key="2">
    <source>
        <dbReference type="Proteomes" id="UP000095283"/>
    </source>
</evidence>
<keyword evidence="2" id="KW-1185">Reference proteome</keyword>
<dbReference type="AlphaFoldDB" id="A0A1I7WRS2"/>
<accession>A0A1I7WRS2</accession>
<dbReference type="Proteomes" id="UP000095283">
    <property type="component" value="Unplaced"/>
</dbReference>
<organism evidence="2 3">
    <name type="scientific">Heterorhabditis bacteriophora</name>
    <name type="common">Entomopathogenic nematode worm</name>
    <dbReference type="NCBI Taxonomy" id="37862"/>
    <lineage>
        <taxon>Eukaryota</taxon>
        <taxon>Metazoa</taxon>
        <taxon>Ecdysozoa</taxon>
        <taxon>Nematoda</taxon>
        <taxon>Chromadorea</taxon>
        <taxon>Rhabditida</taxon>
        <taxon>Rhabditina</taxon>
        <taxon>Rhabditomorpha</taxon>
        <taxon>Strongyloidea</taxon>
        <taxon>Heterorhabditidae</taxon>
        <taxon>Heterorhabditis</taxon>
    </lineage>
</organism>
<sequence>MRLFGALCLACLLIFSQALPSPVEENPMMSSDLDEHSSSRVKRWGYGYGGYGGGWGRPWGGGWGRPWGGGWGRPWGGGWGRPWGGGWGYG</sequence>
<name>A0A1I7WRS2_HETBA</name>
<evidence type="ECO:0000313" key="3">
    <source>
        <dbReference type="WBParaSite" id="Hba_07795"/>
    </source>
</evidence>